<evidence type="ECO:0000313" key="2">
    <source>
        <dbReference type="Proteomes" id="UP000274822"/>
    </source>
</evidence>
<dbReference type="Proteomes" id="UP000274822">
    <property type="component" value="Unassembled WGS sequence"/>
</dbReference>
<dbReference type="AlphaFoldDB" id="A0A433PW75"/>
<dbReference type="EMBL" id="RBNJ01020409">
    <property type="protein sequence ID" value="RUS21782.1"/>
    <property type="molecule type" value="Genomic_DNA"/>
</dbReference>
<organism evidence="1 2">
    <name type="scientific">Jimgerdemannia flammicorona</name>
    <dbReference type="NCBI Taxonomy" id="994334"/>
    <lineage>
        <taxon>Eukaryota</taxon>
        <taxon>Fungi</taxon>
        <taxon>Fungi incertae sedis</taxon>
        <taxon>Mucoromycota</taxon>
        <taxon>Mucoromycotina</taxon>
        <taxon>Endogonomycetes</taxon>
        <taxon>Endogonales</taxon>
        <taxon>Endogonaceae</taxon>
        <taxon>Jimgerdemannia</taxon>
    </lineage>
</organism>
<reference evidence="1 2" key="1">
    <citation type="journal article" date="2018" name="New Phytol.">
        <title>Phylogenomics of Endogonaceae and evolution of mycorrhizas within Mucoromycota.</title>
        <authorList>
            <person name="Chang Y."/>
            <person name="Desiro A."/>
            <person name="Na H."/>
            <person name="Sandor L."/>
            <person name="Lipzen A."/>
            <person name="Clum A."/>
            <person name="Barry K."/>
            <person name="Grigoriev I.V."/>
            <person name="Martin F.M."/>
            <person name="Stajich J.E."/>
            <person name="Smith M.E."/>
            <person name="Bonito G."/>
            <person name="Spatafora J.W."/>
        </authorList>
    </citation>
    <scope>NUCLEOTIDE SEQUENCE [LARGE SCALE GENOMIC DNA]</scope>
    <source>
        <strain evidence="1 2">AD002</strain>
    </source>
</reference>
<protein>
    <submittedName>
        <fullName evidence="1">Uncharacterized protein</fullName>
    </submittedName>
</protein>
<accession>A0A433PW75</accession>
<gene>
    <name evidence="1" type="ORF">BC938DRAFT_475353</name>
</gene>
<comment type="caution">
    <text evidence="1">The sequence shown here is derived from an EMBL/GenBank/DDBJ whole genome shotgun (WGS) entry which is preliminary data.</text>
</comment>
<keyword evidence="2" id="KW-1185">Reference proteome</keyword>
<name>A0A433PW75_9FUNG</name>
<feature type="non-terminal residue" evidence="1">
    <location>
        <position position="103"/>
    </location>
</feature>
<proteinExistence type="predicted"/>
<feature type="non-terminal residue" evidence="1">
    <location>
        <position position="1"/>
    </location>
</feature>
<sequence length="103" mass="11871">GGGKVFPPVIEISPERRIRYSITRRAPLAGWHRRWNIKKHAAERSRDMAEHSALRSLLCNQAITDSRCGKMISLHRDHFPIIQEAKGRGVYYMILHRGKGNKI</sequence>
<evidence type="ECO:0000313" key="1">
    <source>
        <dbReference type="EMBL" id="RUS21782.1"/>
    </source>
</evidence>